<proteinExistence type="predicted"/>
<protein>
    <recommendedName>
        <fullName evidence="1">Mutator-like transposase domain-containing protein</fullName>
    </recommendedName>
</protein>
<evidence type="ECO:0000313" key="2">
    <source>
        <dbReference type="EMBL" id="GFR02487.1"/>
    </source>
</evidence>
<dbReference type="EMBL" id="BMAO01005605">
    <property type="protein sequence ID" value="GFR02487.1"/>
    <property type="molecule type" value="Genomic_DNA"/>
</dbReference>
<dbReference type="Proteomes" id="UP000887116">
    <property type="component" value="Unassembled WGS sequence"/>
</dbReference>
<evidence type="ECO:0000259" key="1">
    <source>
        <dbReference type="Pfam" id="PF20700"/>
    </source>
</evidence>
<comment type="caution">
    <text evidence="2">The sequence shown here is derived from an EMBL/GenBank/DDBJ whole genome shotgun (WGS) entry which is preliminary data.</text>
</comment>
<dbReference type="AlphaFoldDB" id="A0A8X6LBI3"/>
<dbReference type="OrthoDB" id="6427993at2759"/>
<dbReference type="Pfam" id="PF20700">
    <property type="entry name" value="Mutator"/>
    <property type="match status" value="1"/>
</dbReference>
<keyword evidence="3" id="KW-1185">Reference proteome</keyword>
<evidence type="ECO:0000313" key="3">
    <source>
        <dbReference type="Proteomes" id="UP000887116"/>
    </source>
</evidence>
<feature type="domain" description="Mutator-like transposase" evidence="1">
    <location>
        <begin position="22"/>
        <end position="90"/>
    </location>
</feature>
<reference evidence="2" key="1">
    <citation type="submission" date="2020-07" db="EMBL/GenBank/DDBJ databases">
        <title>Multicomponent nature underlies the extraordinary mechanical properties of spider dragline silk.</title>
        <authorList>
            <person name="Kono N."/>
            <person name="Nakamura H."/>
            <person name="Mori M."/>
            <person name="Yoshida Y."/>
            <person name="Ohtoshi R."/>
            <person name="Malay A.D."/>
            <person name="Moran D.A.P."/>
            <person name="Tomita M."/>
            <person name="Numata K."/>
            <person name="Arakawa K."/>
        </authorList>
    </citation>
    <scope>NUCLEOTIDE SEQUENCE</scope>
</reference>
<accession>A0A8X6LBI3</accession>
<dbReference type="InterPro" id="IPR049012">
    <property type="entry name" value="Mutator_transp_dom"/>
</dbReference>
<gene>
    <name evidence="2" type="ORF">TNCT_234971</name>
</gene>
<sequence>MLNATHAVSTLSSFKSSPVIASGKDYEVNTRITYAMRTVGQGFCDIKHFCTAMDLPPLVSQKAYEKILRKINLASCEVADDSMKNAAKEEILTSGSNEICVSGDEHCSFIQTSEASRFSYAADKIILF</sequence>
<organism evidence="2 3">
    <name type="scientific">Trichonephila clavata</name>
    <name type="common">Joro spider</name>
    <name type="synonym">Nephila clavata</name>
    <dbReference type="NCBI Taxonomy" id="2740835"/>
    <lineage>
        <taxon>Eukaryota</taxon>
        <taxon>Metazoa</taxon>
        <taxon>Ecdysozoa</taxon>
        <taxon>Arthropoda</taxon>
        <taxon>Chelicerata</taxon>
        <taxon>Arachnida</taxon>
        <taxon>Araneae</taxon>
        <taxon>Araneomorphae</taxon>
        <taxon>Entelegynae</taxon>
        <taxon>Araneoidea</taxon>
        <taxon>Nephilidae</taxon>
        <taxon>Trichonephila</taxon>
    </lineage>
</organism>
<name>A0A8X6LBI3_TRICU</name>